<evidence type="ECO:0000256" key="2">
    <source>
        <dbReference type="ARBA" id="ARBA00022723"/>
    </source>
</evidence>
<accession>A0ABR3X1W2</accession>
<keyword evidence="4" id="KW-0804">Transcription</keyword>
<name>A0ABR3X1W2_9PEZI</name>
<organism evidence="6 7">
    <name type="scientific">Diaporthe australafricana</name>
    <dbReference type="NCBI Taxonomy" id="127596"/>
    <lineage>
        <taxon>Eukaryota</taxon>
        <taxon>Fungi</taxon>
        <taxon>Dikarya</taxon>
        <taxon>Ascomycota</taxon>
        <taxon>Pezizomycotina</taxon>
        <taxon>Sordariomycetes</taxon>
        <taxon>Sordariomycetidae</taxon>
        <taxon>Diaporthales</taxon>
        <taxon>Diaporthaceae</taxon>
        <taxon>Diaporthe</taxon>
    </lineage>
</organism>
<keyword evidence="3" id="KW-0805">Transcription regulation</keyword>
<proteinExistence type="predicted"/>
<evidence type="ECO:0000256" key="5">
    <source>
        <dbReference type="ARBA" id="ARBA00023242"/>
    </source>
</evidence>
<evidence type="ECO:0000256" key="4">
    <source>
        <dbReference type="ARBA" id="ARBA00023163"/>
    </source>
</evidence>
<sequence>MAILSATRISRLVQAARFNLQHVGGSISDDTDLLTPVKSQKAAVEEEKGRVFWVAFCFDRMVHMFDHCYFTLQDESAYLPLPWPEAAYQASEPTIMCTLAQALEGPRVDMGSYFAESIVAIALYGRCLTHRRLAAAARAREKLMPASIASMASTGAAAGNGECQRRHAWLSQALGLRLRSETQTPVIASTPLLVLAHLLNLGSIVHLIETLVEHIDYPKQHVDQVYDAYNAVVNIAQFTTTLPQATCFKLQKFEDIHIVAREFLQKYRSNT</sequence>
<gene>
    <name evidence="6" type="ORF">Daus18300_005468</name>
</gene>
<dbReference type="PANTHER" id="PTHR47338">
    <property type="entry name" value="ZN(II)2CYS6 TRANSCRIPTION FACTOR (EUROFUNG)-RELATED"/>
    <property type="match status" value="1"/>
</dbReference>
<protein>
    <recommendedName>
        <fullName evidence="8">Transcription factor domain-containing protein</fullName>
    </recommendedName>
</protein>
<keyword evidence="2" id="KW-0479">Metal-binding</keyword>
<comment type="subcellular location">
    <subcellularLocation>
        <location evidence="1">Nucleus</location>
    </subcellularLocation>
</comment>
<dbReference type="EMBL" id="JAWRVE010000040">
    <property type="protein sequence ID" value="KAL1869614.1"/>
    <property type="molecule type" value="Genomic_DNA"/>
</dbReference>
<evidence type="ECO:0000313" key="7">
    <source>
        <dbReference type="Proteomes" id="UP001583177"/>
    </source>
</evidence>
<keyword evidence="7" id="KW-1185">Reference proteome</keyword>
<evidence type="ECO:0008006" key="8">
    <source>
        <dbReference type="Google" id="ProtNLM"/>
    </source>
</evidence>
<evidence type="ECO:0000256" key="3">
    <source>
        <dbReference type="ARBA" id="ARBA00023015"/>
    </source>
</evidence>
<keyword evidence="5" id="KW-0539">Nucleus</keyword>
<comment type="caution">
    <text evidence="6">The sequence shown here is derived from an EMBL/GenBank/DDBJ whole genome shotgun (WGS) entry which is preliminary data.</text>
</comment>
<dbReference type="InterPro" id="IPR050815">
    <property type="entry name" value="TF_fung"/>
</dbReference>
<reference evidence="6 7" key="1">
    <citation type="journal article" date="2024" name="IMA Fungus">
        <title>IMA Genome - F19 : A genome assembly and annotation guide to empower mycologists, including annotated draft genome sequences of Ceratocystis pirilliformis, Diaporthe australafricana, Fusarium ophioides, Paecilomyces lecythidis, and Sporothrix stenoceras.</title>
        <authorList>
            <person name="Aylward J."/>
            <person name="Wilson A.M."/>
            <person name="Visagie C.M."/>
            <person name="Spraker J."/>
            <person name="Barnes I."/>
            <person name="Buitendag C."/>
            <person name="Ceriani C."/>
            <person name="Del Mar Angel L."/>
            <person name="du Plessis D."/>
            <person name="Fuchs T."/>
            <person name="Gasser K."/>
            <person name="Kramer D."/>
            <person name="Li W."/>
            <person name="Munsamy K."/>
            <person name="Piso A."/>
            <person name="Price J.L."/>
            <person name="Sonnekus B."/>
            <person name="Thomas C."/>
            <person name="van der Nest A."/>
            <person name="van Dijk A."/>
            <person name="van Heerden A."/>
            <person name="van Vuuren N."/>
            <person name="Yilmaz N."/>
            <person name="Duong T.A."/>
            <person name="van der Merwe N.A."/>
            <person name="Wingfield M.J."/>
            <person name="Wingfield B.D."/>
        </authorList>
    </citation>
    <scope>NUCLEOTIDE SEQUENCE [LARGE SCALE GENOMIC DNA]</scope>
    <source>
        <strain evidence="6 7">CMW 18300</strain>
    </source>
</reference>
<dbReference type="PANTHER" id="PTHR47338:SF3">
    <property type="entry name" value="C6 FINGER DOMAIN TRANSCRIPTION FACTOR DBAA-RELATED"/>
    <property type="match status" value="1"/>
</dbReference>
<evidence type="ECO:0000256" key="1">
    <source>
        <dbReference type="ARBA" id="ARBA00004123"/>
    </source>
</evidence>
<evidence type="ECO:0000313" key="6">
    <source>
        <dbReference type="EMBL" id="KAL1869614.1"/>
    </source>
</evidence>
<dbReference type="Proteomes" id="UP001583177">
    <property type="component" value="Unassembled WGS sequence"/>
</dbReference>